<keyword evidence="3 9" id="KW-0547">Nucleotide-binding</keyword>
<dbReference type="InterPro" id="IPR020635">
    <property type="entry name" value="Tyr_kinase_cat_dom"/>
</dbReference>
<evidence type="ECO:0000313" key="15">
    <source>
        <dbReference type="Proteomes" id="UP000001593"/>
    </source>
</evidence>
<dbReference type="Proteomes" id="UP000001593">
    <property type="component" value="Unassembled WGS sequence"/>
</dbReference>
<dbReference type="FunFam" id="1.10.510.10:FF:000554">
    <property type="entry name" value="Predicted protein"/>
    <property type="match status" value="1"/>
</dbReference>
<organism evidence="14 15">
    <name type="scientific">Nematostella vectensis</name>
    <name type="common">Starlet sea anemone</name>
    <dbReference type="NCBI Taxonomy" id="45351"/>
    <lineage>
        <taxon>Eukaryota</taxon>
        <taxon>Metazoa</taxon>
        <taxon>Cnidaria</taxon>
        <taxon>Anthozoa</taxon>
        <taxon>Hexacorallia</taxon>
        <taxon>Actiniaria</taxon>
        <taxon>Edwardsiidae</taxon>
        <taxon>Nematostella</taxon>
    </lineage>
</organism>
<evidence type="ECO:0000256" key="1">
    <source>
        <dbReference type="ARBA" id="ARBA00004167"/>
    </source>
</evidence>
<dbReference type="InterPro" id="IPR008266">
    <property type="entry name" value="Tyr_kinase_AS"/>
</dbReference>
<keyword evidence="10" id="KW-0479">Metal-binding</keyword>
<evidence type="ECO:0000256" key="7">
    <source>
        <dbReference type="ARBA" id="ARBA00051243"/>
    </source>
</evidence>
<dbReference type="InterPro" id="IPR050122">
    <property type="entry name" value="RTK"/>
</dbReference>
<dbReference type="PROSITE" id="PS00107">
    <property type="entry name" value="PROTEIN_KINASE_ATP"/>
    <property type="match status" value="1"/>
</dbReference>
<dbReference type="STRING" id="45351.A7SE14"/>
<feature type="binding site" evidence="9">
    <location>
        <begin position="95"/>
        <end position="101"/>
    </location>
    <ligand>
        <name>ATP</name>
        <dbReference type="ChEBI" id="CHEBI:30616"/>
    </ligand>
</feature>
<evidence type="ECO:0000256" key="11">
    <source>
        <dbReference type="PROSITE-ProRule" id="PRU10141"/>
    </source>
</evidence>
<feature type="binding site" evidence="9">
    <location>
        <begin position="19"/>
        <end position="26"/>
    </location>
    <ligand>
        <name>ATP</name>
        <dbReference type="ChEBI" id="CHEBI:30616"/>
    </ligand>
</feature>
<keyword evidence="5 9" id="KW-0067">ATP-binding</keyword>
<evidence type="ECO:0000256" key="10">
    <source>
        <dbReference type="PIRSR" id="PIRSR000615-3"/>
    </source>
</evidence>
<dbReference type="PIRSF" id="PIRSF000615">
    <property type="entry name" value="TyrPK_CSF1-R"/>
    <property type="match status" value="1"/>
</dbReference>
<dbReference type="Gene3D" id="3.30.200.20">
    <property type="entry name" value="Phosphorylase Kinase, domain 1"/>
    <property type="match status" value="1"/>
</dbReference>
<sequence>MDPQWTVPRERIHIMKVIGNGAFGQVHKGRVHGLGTNSPGWTLVAIKSPYADASDAETRDLMKEFELLKRLKSHPHVIKLLGCGEDDGRPLVIIEYVPHGDLLGYLRKSRGEEDSYYPDPEIKPKTSLSSQQLVRFAWQVADGMQYLSSQKIIHRDLAARNILVGEGEVCKVTDFGMAKDVQNEDIYIRTTEGRLPVKWTAIEALIGGGEYTTQSDVWSFGVVLYEICTIGGEPYPGIAGKDIPEYLEAGYRMSCPTHLDATLYEIMASCWATCPDMRPTFTSLEKLLNTLEAVQSKVEQRFLMVVSNQKS</sequence>
<dbReference type="InParanoid" id="A7SE14"/>
<dbReference type="KEGG" id="nve:5509675"/>
<feature type="domain" description="Protein kinase" evidence="12">
    <location>
        <begin position="12"/>
        <end position="303"/>
    </location>
</feature>
<dbReference type="CDD" id="cd00192">
    <property type="entry name" value="PTKc"/>
    <property type="match status" value="1"/>
</dbReference>
<dbReference type="GO" id="GO:0043235">
    <property type="term" value="C:receptor complex"/>
    <property type="evidence" value="ECO:0000318"/>
    <property type="project" value="GO_Central"/>
</dbReference>
<dbReference type="InterPro" id="IPR011009">
    <property type="entry name" value="Kinase-like_dom_sf"/>
</dbReference>
<evidence type="ECO:0000313" key="14">
    <source>
        <dbReference type="EMBL" id="EDO38078.1"/>
    </source>
</evidence>
<keyword evidence="10" id="KW-0460">Magnesium</keyword>
<dbReference type="GO" id="GO:0046872">
    <property type="term" value="F:metal ion binding"/>
    <property type="evidence" value="ECO:0007669"/>
    <property type="project" value="UniProtKB-KW"/>
</dbReference>
<keyword evidence="15" id="KW-1185">Reference proteome</keyword>
<dbReference type="SUPFAM" id="SSF56112">
    <property type="entry name" value="Protein kinase-like (PK-like)"/>
    <property type="match status" value="1"/>
</dbReference>
<feature type="binding site" evidence="9 11">
    <location>
        <position position="47"/>
    </location>
    <ligand>
        <name>ATP</name>
        <dbReference type="ChEBI" id="CHEBI:30616"/>
    </ligand>
</feature>
<evidence type="ECO:0000259" key="12">
    <source>
        <dbReference type="PROSITE" id="PS50011"/>
    </source>
</evidence>
<evidence type="ECO:0000256" key="6">
    <source>
        <dbReference type="ARBA" id="ARBA00023137"/>
    </source>
</evidence>
<comment type="catalytic activity">
    <reaction evidence="7">
        <text>L-tyrosyl-[protein] + ATP = O-phospho-L-tyrosyl-[protein] + ADP + H(+)</text>
        <dbReference type="Rhea" id="RHEA:10596"/>
        <dbReference type="Rhea" id="RHEA-COMP:10136"/>
        <dbReference type="Rhea" id="RHEA-COMP:20101"/>
        <dbReference type="ChEBI" id="CHEBI:15378"/>
        <dbReference type="ChEBI" id="CHEBI:30616"/>
        <dbReference type="ChEBI" id="CHEBI:46858"/>
        <dbReference type="ChEBI" id="CHEBI:61978"/>
        <dbReference type="ChEBI" id="CHEBI:456216"/>
        <dbReference type="EC" id="2.7.10.1"/>
    </reaction>
</comment>
<evidence type="ECO:0000256" key="5">
    <source>
        <dbReference type="ARBA" id="ARBA00022840"/>
    </source>
</evidence>
<comment type="subcellular location">
    <subcellularLocation>
        <location evidence="1">Membrane</location>
        <topology evidence="1">Single-pass membrane protein</topology>
    </subcellularLocation>
</comment>
<evidence type="ECO:0000256" key="8">
    <source>
        <dbReference type="PIRSR" id="PIRSR000615-1"/>
    </source>
</evidence>
<keyword evidence="6" id="KW-0829">Tyrosine-protein kinase</keyword>
<reference evidence="13" key="2">
    <citation type="journal article" date="2012" name="PLoS Genet.">
        <title>A Framework for the Establishment of a Cnidarian Gene Regulatory Network for 'Endomesoderm' Specification: The Inputs of beta-Catenin/TCF Signaling.</title>
        <authorList>
            <person name="Rottinger E."/>
            <person name="Dahlin P."/>
            <person name="Martindale M.Q."/>
        </authorList>
    </citation>
    <scope>NUCLEOTIDE SEQUENCE</scope>
</reference>
<evidence type="ECO:0000256" key="2">
    <source>
        <dbReference type="ARBA" id="ARBA00022679"/>
    </source>
</evidence>
<accession>A7SE14</accession>
<dbReference type="InterPro" id="IPR001245">
    <property type="entry name" value="Ser-Thr/Tyr_kinase_cat_dom"/>
</dbReference>
<feature type="binding site" evidence="9">
    <location>
        <position position="160"/>
    </location>
    <ligand>
        <name>ATP</name>
        <dbReference type="ChEBI" id="CHEBI:30616"/>
    </ligand>
</feature>
<evidence type="ECO:0000256" key="4">
    <source>
        <dbReference type="ARBA" id="ARBA00022777"/>
    </source>
</evidence>
<dbReference type="GO" id="GO:0004714">
    <property type="term" value="F:transmembrane receptor protein tyrosine kinase activity"/>
    <property type="evidence" value="ECO:0000318"/>
    <property type="project" value="GO_Central"/>
</dbReference>
<dbReference type="eggNOG" id="KOG0200">
    <property type="taxonomic scope" value="Eukaryota"/>
</dbReference>
<dbReference type="InterPro" id="IPR000719">
    <property type="entry name" value="Prot_kinase_dom"/>
</dbReference>
<keyword evidence="2" id="KW-0808">Transferase</keyword>
<feature type="active site" description="Proton acceptor" evidence="8">
    <location>
        <position position="156"/>
    </location>
</feature>
<dbReference type="HOGENOM" id="CLU_000288_7_40_1"/>
<reference evidence="14 15" key="1">
    <citation type="journal article" date="2007" name="Science">
        <title>Sea anemone genome reveals ancestral eumetazoan gene repertoire and genomic organization.</title>
        <authorList>
            <person name="Putnam N.H."/>
            <person name="Srivastava M."/>
            <person name="Hellsten U."/>
            <person name="Dirks B."/>
            <person name="Chapman J."/>
            <person name="Salamov A."/>
            <person name="Terry A."/>
            <person name="Shapiro H."/>
            <person name="Lindquist E."/>
            <person name="Kapitonov V.V."/>
            <person name="Jurka J."/>
            <person name="Genikhovich G."/>
            <person name="Grigoriev I.V."/>
            <person name="Lucas S.M."/>
            <person name="Steele R.E."/>
            <person name="Finnerty J.R."/>
            <person name="Technau U."/>
            <person name="Martindale M.Q."/>
            <person name="Rokhsar D.S."/>
        </authorList>
    </citation>
    <scope>NUCLEOTIDE SEQUENCE [LARGE SCALE GENOMIC DNA]</scope>
    <source>
        <strain evidence="15">CH2 X CH6</strain>
        <strain evidence="14">CH2 x CH6</strain>
    </source>
</reference>
<dbReference type="Gene3D" id="1.10.510.10">
    <property type="entry name" value="Transferase(Phosphotransferase) domain 1"/>
    <property type="match status" value="1"/>
</dbReference>
<dbReference type="GO" id="GO:0005524">
    <property type="term" value="F:ATP binding"/>
    <property type="evidence" value="ECO:0007669"/>
    <property type="project" value="UniProtKB-UniRule"/>
</dbReference>
<evidence type="ECO:0000256" key="9">
    <source>
        <dbReference type="PIRSR" id="PIRSR000615-2"/>
    </source>
</evidence>
<keyword evidence="4" id="KW-0418">Kinase</keyword>
<proteinExistence type="evidence at transcript level"/>
<dbReference type="SMART" id="SM00219">
    <property type="entry name" value="TyrKc"/>
    <property type="match status" value="1"/>
</dbReference>
<dbReference type="PROSITE" id="PS50011">
    <property type="entry name" value="PROTEIN_KINASE_DOM"/>
    <property type="match status" value="1"/>
</dbReference>
<dbReference type="EMBL" id="DS469633">
    <property type="protein sequence ID" value="EDO38078.1"/>
    <property type="molecule type" value="Genomic_DNA"/>
</dbReference>
<dbReference type="InterPro" id="IPR017441">
    <property type="entry name" value="Protein_kinase_ATP_BS"/>
</dbReference>
<gene>
    <name evidence="14" type="ORF">NEMVEDRAFT_v1g210816</name>
</gene>
<dbReference type="PANTHER" id="PTHR24416">
    <property type="entry name" value="TYROSINE-PROTEIN KINASE RECEPTOR"/>
    <property type="match status" value="1"/>
</dbReference>
<dbReference type="OMA" id="STESWSM"/>
<dbReference type="AlphaFoldDB" id="A7SE14"/>
<dbReference type="FunFam" id="3.30.200.20:FF:001074">
    <property type="entry name" value="Predicted protein"/>
    <property type="match status" value="1"/>
</dbReference>
<feature type="binding site" evidence="10">
    <location>
        <position position="174"/>
    </location>
    <ligand>
        <name>Mg(2+)</name>
        <dbReference type="ChEBI" id="CHEBI:18420"/>
    </ligand>
</feature>
<name>A7SE14_NEMVE</name>
<dbReference type="GO" id="GO:0007169">
    <property type="term" value="P:cell surface receptor protein tyrosine kinase signaling pathway"/>
    <property type="evidence" value="ECO:0000318"/>
    <property type="project" value="GO_Central"/>
</dbReference>
<evidence type="ECO:0000313" key="13">
    <source>
        <dbReference type="EMBL" id="AFP87460.1"/>
    </source>
</evidence>
<dbReference type="PRINTS" id="PR00109">
    <property type="entry name" value="TYRKINASE"/>
</dbReference>
<protein>
    <submittedName>
        <fullName evidence="13">Ret-like protein</fullName>
    </submittedName>
</protein>
<dbReference type="EMBL" id="JQ959581">
    <property type="protein sequence ID" value="AFP87460.1"/>
    <property type="molecule type" value="mRNA"/>
</dbReference>
<feature type="binding site" evidence="10">
    <location>
        <position position="161"/>
    </location>
    <ligand>
        <name>Mg(2+)</name>
        <dbReference type="ChEBI" id="CHEBI:18420"/>
    </ligand>
</feature>
<dbReference type="PANTHER" id="PTHR24416:SF617">
    <property type="entry name" value="RET ONCOGENE, ISOFORM A"/>
    <property type="match status" value="1"/>
</dbReference>
<dbReference type="PROSITE" id="PS00109">
    <property type="entry name" value="PROTEIN_KINASE_TYR"/>
    <property type="match status" value="1"/>
</dbReference>
<dbReference type="GO" id="GO:0005886">
    <property type="term" value="C:plasma membrane"/>
    <property type="evidence" value="ECO:0000318"/>
    <property type="project" value="GO_Central"/>
</dbReference>
<dbReference type="Pfam" id="PF07714">
    <property type="entry name" value="PK_Tyr_Ser-Thr"/>
    <property type="match status" value="1"/>
</dbReference>
<evidence type="ECO:0000256" key="3">
    <source>
        <dbReference type="ARBA" id="ARBA00022741"/>
    </source>
</evidence>